<evidence type="ECO:0000313" key="3">
    <source>
        <dbReference type="Proteomes" id="UP001302602"/>
    </source>
</evidence>
<accession>A0AAN6Z0W1</accession>
<proteinExistence type="predicted"/>
<feature type="region of interest" description="Disordered" evidence="1">
    <location>
        <begin position="1"/>
        <end position="21"/>
    </location>
</feature>
<gene>
    <name evidence="2" type="ORF">N657DRAFT_683369</name>
</gene>
<sequence>MSWLQEKNLSEPSTPPAYASEENDQYWRRVVAKSNGQSRAAETRLNIRGLSSKDFLTWLAAAGRDEAKMQAAHPEHYHVASTFARG</sequence>
<evidence type="ECO:0000256" key="1">
    <source>
        <dbReference type="SAM" id="MobiDB-lite"/>
    </source>
</evidence>
<evidence type="ECO:0000313" key="2">
    <source>
        <dbReference type="EMBL" id="KAK4120892.1"/>
    </source>
</evidence>
<reference evidence="2" key="1">
    <citation type="journal article" date="2023" name="Mol. Phylogenet. Evol.">
        <title>Genome-scale phylogeny and comparative genomics of the fungal order Sordariales.</title>
        <authorList>
            <person name="Hensen N."/>
            <person name="Bonometti L."/>
            <person name="Westerberg I."/>
            <person name="Brannstrom I.O."/>
            <person name="Guillou S."/>
            <person name="Cros-Aarteil S."/>
            <person name="Calhoun S."/>
            <person name="Haridas S."/>
            <person name="Kuo A."/>
            <person name="Mondo S."/>
            <person name="Pangilinan J."/>
            <person name="Riley R."/>
            <person name="LaButti K."/>
            <person name="Andreopoulos B."/>
            <person name="Lipzen A."/>
            <person name="Chen C."/>
            <person name="Yan M."/>
            <person name="Daum C."/>
            <person name="Ng V."/>
            <person name="Clum A."/>
            <person name="Steindorff A."/>
            <person name="Ohm R.A."/>
            <person name="Martin F."/>
            <person name="Silar P."/>
            <person name="Natvig D.O."/>
            <person name="Lalanne C."/>
            <person name="Gautier V."/>
            <person name="Ament-Velasquez S.L."/>
            <person name="Kruys A."/>
            <person name="Hutchinson M.I."/>
            <person name="Powell A.J."/>
            <person name="Barry K."/>
            <person name="Miller A.N."/>
            <person name="Grigoriev I.V."/>
            <person name="Debuchy R."/>
            <person name="Gladieux P."/>
            <person name="Hiltunen Thoren M."/>
            <person name="Johannesson H."/>
        </authorList>
    </citation>
    <scope>NUCLEOTIDE SEQUENCE</scope>
    <source>
        <strain evidence="2">CBS 731.68</strain>
    </source>
</reference>
<dbReference type="AlphaFoldDB" id="A0AAN6Z0W1"/>
<reference evidence="2" key="2">
    <citation type="submission" date="2023-05" db="EMBL/GenBank/DDBJ databases">
        <authorList>
            <consortium name="Lawrence Berkeley National Laboratory"/>
            <person name="Steindorff A."/>
            <person name="Hensen N."/>
            <person name="Bonometti L."/>
            <person name="Westerberg I."/>
            <person name="Brannstrom I.O."/>
            <person name="Guillou S."/>
            <person name="Cros-Aarteil S."/>
            <person name="Calhoun S."/>
            <person name="Haridas S."/>
            <person name="Kuo A."/>
            <person name="Mondo S."/>
            <person name="Pangilinan J."/>
            <person name="Riley R."/>
            <person name="Labutti K."/>
            <person name="Andreopoulos B."/>
            <person name="Lipzen A."/>
            <person name="Chen C."/>
            <person name="Yanf M."/>
            <person name="Daum C."/>
            <person name="Ng V."/>
            <person name="Clum A."/>
            <person name="Ohm R."/>
            <person name="Martin F."/>
            <person name="Silar P."/>
            <person name="Natvig D."/>
            <person name="Lalanne C."/>
            <person name="Gautier V."/>
            <person name="Ament-Velasquez S.L."/>
            <person name="Kruys A."/>
            <person name="Hutchinson M.I."/>
            <person name="Powell A.J."/>
            <person name="Barry K."/>
            <person name="Miller A.N."/>
            <person name="Grigoriev I.V."/>
            <person name="Debuchy R."/>
            <person name="Gladieux P."/>
            <person name="Thoren M.H."/>
            <person name="Johannesson H."/>
        </authorList>
    </citation>
    <scope>NUCLEOTIDE SEQUENCE</scope>
    <source>
        <strain evidence="2">CBS 731.68</strain>
    </source>
</reference>
<dbReference type="Proteomes" id="UP001302602">
    <property type="component" value="Unassembled WGS sequence"/>
</dbReference>
<dbReference type="EMBL" id="MU853236">
    <property type="protein sequence ID" value="KAK4120892.1"/>
    <property type="molecule type" value="Genomic_DNA"/>
</dbReference>
<comment type="caution">
    <text evidence="2">The sequence shown here is derived from an EMBL/GenBank/DDBJ whole genome shotgun (WGS) entry which is preliminary data.</text>
</comment>
<name>A0AAN6Z0W1_9PEZI</name>
<dbReference type="RefSeq" id="XP_062644663.1">
    <property type="nucleotide sequence ID" value="XM_062796569.1"/>
</dbReference>
<keyword evidence="3" id="KW-1185">Reference proteome</keyword>
<feature type="compositionally biased region" description="Polar residues" evidence="1">
    <location>
        <begin position="1"/>
        <end position="12"/>
    </location>
</feature>
<protein>
    <submittedName>
        <fullName evidence="2">Uncharacterized protein</fullName>
    </submittedName>
</protein>
<dbReference type="GeneID" id="87833337"/>
<organism evidence="2 3">
    <name type="scientific">Parathielavia appendiculata</name>
    <dbReference type="NCBI Taxonomy" id="2587402"/>
    <lineage>
        <taxon>Eukaryota</taxon>
        <taxon>Fungi</taxon>
        <taxon>Dikarya</taxon>
        <taxon>Ascomycota</taxon>
        <taxon>Pezizomycotina</taxon>
        <taxon>Sordariomycetes</taxon>
        <taxon>Sordariomycetidae</taxon>
        <taxon>Sordariales</taxon>
        <taxon>Chaetomiaceae</taxon>
        <taxon>Parathielavia</taxon>
    </lineage>
</organism>